<organism evidence="1 2">
    <name type="scientific">Tanacetum coccineum</name>
    <dbReference type="NCBI Taxonomy" id="301880"/>
    <lineage>
        <taxon>Eukaryota</taxon>
        <taxon>Viridiplantae</taxon>
        <taxon>Streptophyta</taxon>
        <taxon>Embryophyta</taxon>
        <taxon>Tracheophyta</taxon>
        <taxon>Spermatophyta</taxon>
        <taxon>Magnoliopsida</taxon>
        <taxon>eudicotyledons</taxon>
        <taxon>Gunneridae</taxon>
        <taxon>Pentapetalae</taxon>
        <taxon>asterids</taxon>
        <taxon>campanulids</taxon>
        <taxon>Asterales</taxon>
        <taxon>Asteraceae</taxon>
        <taxon>Asteroideae</taxon>
        <taxon>Anthemideae</taxon>
        <taxon>Anthemidinae</taxon>
        <taxon>Tanacetum</taxon>
    </lineage>
</organism>
<name>A0ABQ5FCD0_9ASTR</name>
<sequence length="188" mass="21187">MQTLRDLLVTSNFDEYEKKSAQMVQPVKGATSVAFIFEGDVIVVDDSRACIGSYICNFVCNFLTVNICYSVSFHLDEQGRLPTCSAISYEVWGRIPFINWNSIYDRLLTENPVKHLAAIGVAEVCAVCDDFVQQECYRPVDMAAVMDTHADVTYNERSENSSFWNLSMPYDHTPPSIAVPQTFSSHED</sequence>
<protein>
    <submittedName>
        <fullName evidence="1">Uncharacterized protein</fullName>
    </submittedName>
</protein>
<reference evidence="1" key="2">
    <citation type="submission" date="2022-01" db="EMBL/GenBank/DDBJ databases">
        <authorList>
            <person name="Yamashiro T."/>
            <person name="Shiraishi A."/>
            <person name="Satake H."/>
            <person name="Nakayama K."/>
        </authorList>
    </citation>
    <scope>NUCLEOTIDE SEQUENCE</scope>
</reference>
<evidence type="ECO:0000313" key="1">
    <source>
        <dbReference type="EMBL" id="GJT60729.1"/>
    </source>
</evidence>
<reference evidence="1" key="1">
    <citation type="journal article" date="2022" name="Int. J. Mol. Sci.">
        <title>Draft Genome of Tanacetum Coccineum: Genomic Comparison of Closely Related Tanacetum-Family Plants.</title>
        <authorList>
            <person name="Yamashiro T."/>
            <person name="Shiraishi A."/>
            <person name="Nakayama K."/>
            <person name="Satake H."/>
        </authorList>
    </citation>
    <scope>NUCLEOTIDE SEQUENCE</scope>
</reference>
<evidence type="ECO:0000313" key="2">
    <source>
        <dbReference type="Proteomes" id="UP001151760"/>
    </source>
</evidence>
<gene>
    <name evidence="1" type="ORF">Tco_1004262</name>
</gene>
<dbReference type="Proteomes" id="UP001151760">
    <property type="component" value="Unassembled WGS sequence"/>
</dbReference>
<keyword evidence="2" id="KW-1185">Reference proteome</keyword>
<dbReference type="EMBL" id="BQNB010017225">
    <property type="protein sequence ID" value="GJT60729.1"/>
    <property type="molecule type" value="Genomic_DNA"/>
</dbReference>
<comment type="caution">
    <text evidence="1">The sequence shown here is derived from an EMBL/GenBank/DDBJ whole genome shotgun (WGS) entry which is preliminary data.</text>
</comment>
<proteinExistence type="predicted"/>
<accession>A0ABQ5FCD0</accession>